<dbReference type="KEGG" id="ffu:CLAFUR5_02258"/>
<dbReference type="RefSeq" id="XP_047755289.1">
    <property type="nucleotide sequence ID" value="XM_047901406.1"/>
</dbReference>
<dbReference type="OrthoDB" id="10640410at2759"/>
<gene>
    <name evidence="1" type="ORF">CLAFUR5_02258</name>
</gene>
<keyword evidence="2" id="KW-1185">Reference proteome</keyword>
<reference evidence="1" key="1">
    <citation type="submission" date="2021-12" db="EMBL/GenBank/DDBJ databases">
        <authorList>
            <person name="Zaccaron A."/>
            <person name="Stergiopoulos I."/>
        </authorList>
    </citation>
    <scope>NUCLEOTIDE SEQUENCE</scope>
    <source>
        <strain evidence="1">Race5_Kim</strain>
    </source>
</reference>
<protein>
    <submittedName>
        <fullName evidence="1">Uncharacterized protein</fullName>
    </submittedName>
</protein>
<dbReference type="EMBL" id="CP090163">
    <property type="protein sequence ID" value="UJO10923.1"/>
    <property type="molecule type" value="Genomic_DNA"/>
</dbReference>
<accession>A0A9Q8L503</accession>
<dbReference type="Proteomes" id="UP000756132">
    <property type="component" value="Chromosome 1"/>
</dbReference>
<reference evidence="1" key="2">
    <citation type="journal article" date="2022" name="Microb. Genom.">
        <title>A chromosome-scale genome assembly of the tomato pathogen Cladosporium fulvum reveals a compartmentalized genome architecture and the presence of a dispensable chromosome.</title>
        <authorList>
            <person name="Zaccaron A.Z."/>
            <person name="Chen L.H."/>
            <person name="Samaras A."/>
            <person name="Stergiopoulos I."/>
        </authorList>
    </citation>
    <scope>NUCLEOTIDE SEQUENCE</scope>
    <source>
        <strain evidence="1">Race5_Kim</strain>
    </source>
</reference>
<sequence length="331" mass="38060">MTSPYPRASLLGLPGELRNRIYEFVAADVTDIHISTATEVPFILDSRERDVDTTCSWYTVASVTDTGDVVFTQHPMPGALCGRELADKPSPEIFMDQHALLHTSRQLRQELVSILQSSATRPVRIEATIIDYDFTHLLRQLANYGSQGITASKDLPGPVSEIFLYFKRGKATNIDIARNFQLLKQHITLHKMSAVPDRKQSLVSCNGIQYEFHLQTDIEQLFAARETLDEAMHISMKLENWLVKSGLSDLIDYHYEANITLLACLLFRDLYRTQRVQKIWSSTAGRMEWMWDELVLQDALHEIQKHQRPKYNSRIEVTSGWRHATDRRKRS</sequence>
<dbReference type="AlphaFoldDB" id="A0A9Q8L503"/>
<name>A0A9Q8L503_PASFU</name>
<proteinExistence type="predicted"/>
<evidence type="ECO:0000313" key="1">
    <source>
        <dbReference type="EMBL" id="UJO10923.1"/>
    </source>
</evidence>
<evidence type="ECO:0000313" key="2">
    <source>
        <dbReference type="Proteomes" id="UP000756132"/>
    </source>
</evidence>
<organism evidence="1 2">
    <name type="scientific">Passalora fulva</name>
    <name type="common">Tomato leaf mold</name>
    <name type="synonym">Cladosporium fulvum</name>
    <dbReference type="NCBI Taxonomy" id="5499"/>
    <lineage>
        <taxon>Eukaryota</taxon>
        <taxon>Fungi</taxon>
        <taxon>Dikarya</taxon>
        <taxon>Ascomycota</taxon>
        <taxon>Pezizomycotina</taxon>
        <taxon>Dothideomycetes</taxon>
        <taxon>Dothideomycetidae</taxon>
        <taxon>Mycosphaerellales</taxon>
        <taxon>Mycosphaerellaceae</taxon>
        <taxon>Fulvia</taxon>
    </lineage>
</organism>
<dbReference type="GeneID" id="71982136"/>